<keyword evidence="4 10" id="KW-0812">Transmembrane</keyword>
<keyword evidence="8 10" id="KW-0472">Membrane</keyword>
<dbReference type="AlphaFoldDB" id="A0A5C8JHN6"/>
<dbReference type="InterPro" id="IPR036318">
    <property type="entry name" value="FAD-bd_PCMH-like_sf"/>
</dbReference>
<keyword evidence="7 9" id="KW-0129">CBS domain</keyword>
<feature type="domain" description="CNNM transmembrane" evidence="13">
    <location>
        <begin position="1"/>
        <end position="175"/>
    </location>
</feature>
<keyword evidence="6 10" id="KW-1133">Transmembrane helix</keyword>
<dbReference type="InterPro" id="IPR000644">
    <property type="entry name" value="CBS_dom"/>
</dbReference>
<dbReference type="Gene3D" id="3.10.580.10">
    <property type="entry name" value="CBS-domain"/>
    <property type="match status" value="1"/>
</dbReference>
<evidence type="ECO:0000256" key="9">
    <source>
        <dbReference type="PROSITE-ProRule" id="PRU00703"/>
    </source>
</evidence>
<dbReference type="PANTHER" id="PTHR22777">
    <property type="entry name" value="HEMOLYSIN-RELATED"/>
    <property type="match status" value="1"/>
</dbReference>
<reference evidence="14 15" key="1">
    <citation type="submission" date="2019-08" db="EMBL/GenBank/DDBJ databases">
        <authorList>
            <person name="Shi S."/>
        </authorList>
    </citation>
    <scope>NUCLEOTIDE SEQUENCE [LARGE SCALE GENOMIC DNA]</scope>
    <source>
        <strain evidence="14 15">GY10130</strain>
    </source>
</reference>
<evidence type="ECO:0000256" key="7">
    <source>
        <dbReference type="ARBA" id="ARBA00023122"/>
    </source>
</evidence>
<dbReference type="PROSITE" id="PS51846">
    <property type="entry name" value="CNNM"/>
    <property type="match status" value="1"/>
</dbReference>
<dbReference type="PROSITE" id="PS51371">
    <property type="entry name" value="CBS"/>
    <property type="match status" value="2"/>
</dbReference>
<keyword evidence="3" id="KW-1003">Cell membrane</keyword>
<dbReference type="GO" id="GO:0005886">
    <property type="term" value="C:plasma membrane"/>
    <property type="evidence" value="ECO:0007669"/>
    <property type="project" value="UniProtKB-SubCell"/>
</dbReference>
<dbReference type="Pfam" id="PF00571">
    <property type="entry name" value="CBS"/>
    <property type="match status" value="2"/>
</dbReference>
<feature type="domain" description="CBS" evidence="12">
    <location>
        <begin position="258"/>
        <end position="315"/>
    </location>
</feature>
<dbReference type="Pfam" id="PF03471">
    <property type="entry name" value="CorC_HlyC"/>
    <property type="match status" value="1"/>
</dbReference>
<gene>
    <name evidence="14" type="primary">gldE</name>
    <name evidence="14" type="ORF">FVR03_15750</name>
</gene>
<dbReference type="FunFam" id="3.10.580.10:FF:000002">
    <property type="entry name" value="Magnesium/cobalt efflux protein CorC"/>
    <property type="match status" value="1"/>
</dbReference>
<dbReference type="PANTHER" id="PTHR22777:SF32">
    <property type="entry name" value="UPF0053 INNER MEMBRANE PROTEIN YFJD"/>
    <property type="match status" value="1"/>
</dbReference>
<keyword evidence="15" id="KW-1185">Reference proteome</keyword>
<evidence type="ECO:0000256" key="8">
    <source>
        <dbReference type="ARBA" id="ARBA00023136"/>
    </source>
</evidence>
<accession>A0A5C8JHN6</accession>
<dbReference type="NCBIfam" id="TIGR03520">
    <property type="entry name" value="GldE"/>
    <property type="match status" value="1"/>
</dbReference>
<comment type="similarity">
    <text evidence="2">Belongs to the UPF0053 family.</text>
</comment>
<dbReference type="SUPFAM" id="SSF56176">
    <property type="entry name" value="FAD-binding/transporter-associated domain-like"/>
    <property type="match status" value="1"/>
</dbReference>
<dbReference type="EMBL" id="VRTY01000063">
    <property type="protein sequence ID" value="TXK37269.1"/>
    <property type="molecule type" value="Genomic_DNA"/>
</dbReference>
<protein>
    <submittedName>
        <fullName evidence="14">Gliding motility-associated protein GldE</fullName>
    </submittedName>
</protein>
<comment type="caution">
    <text evidence="14">The sequence shown here is derived from an EMBL/GenBank/DDBJ whole genome shotgun (WGS) entry which is preliminary data.</text>
</comment>
<dbReference type="Pfam" id="PF01595">
    <property type="entry name" value="CNNM"/>
    <property type="match status" value="1"/>
</dbReference>
<dbReference type="InterPro" id="IPR044751">
    <property type="entry name" value="Ion_transp-like_CBS"/>
</dbReference>
<evidence type="ECO:0000259" key="12">
    <source>
        <dbReference type="PROSITE" id="PS51371"/>
    </source>
</evidence>
<evidence type="ECO:0000313" key="14">
    <source>
        <dbReference type="EMBL" id="TXK37269.1"/>
    </source>
</evidence>
<dbReference type="CDD" id="cd04590">
    <property type="entry name" value="CBS_pair_CorC_HlyC_assoc"/>
    <property type="match status" value="1"/>
</dbReference>
<dbReference type="OrthoDB" id="9798188at2"/>
<comment type="subcellular location">
    <subcellularLocation>
        <location evidence="1">Cell membrane</location>
        <topology evidence="1">Multi-pass membrane protein</topology>
    </subcellularLocation>
</comment>
<dbReference type="InterPro" id="IPR019862">
    <property type="entry name" value="Motility-assoc_prot_GldE"/>
</dbReference>
<dbReference type="InterPro" id="IPR046342">
    <property type="entry name" value="CBS_dom_sf"/>
</dbReference>
<evidence type="ECO:0000256" key="2">
    <source>
        <dbReference type="ARBA" id="ARBA00006337"/>
    </source>
</evidence>
<evidence type="ECO:0000256" key="10">
    <source>
        <dbReference type="PROSITE-ProRule" id="PRU01193"/>
    </source>
</evidence>
<dbReference type="SUPFAM" id="SSF54631">
    <property type="entry name" value="CBS-domain pair"/>
    <property type="match status" value="1"/>
</dbReference>
<feature type="domain" description="CBS" evidence="12">
    <location>
        <begin position="194"/>
        <end position="253"/>
    </location>
</feature>
<dbReference type="InterPro" id="IPR016169">
    <property type="entry name" value="FAD-bd_PCMH_sub2"/>
</dbReference>
<evidence type="ECO:0000256" key="11">
    <source>
        <dbReference type="SAM" id="Phobius"/>
    </source>
</evidence>
<dbReference type="Gene3D" id="3.30.465.10">
    <property type="match status" value="1"/>
</dbReference>
<evidence type="ECO:0000256" key="3">
    <source>
        <dbReference type="ARBA" id="ARBA00022475"/>
    </source>
</evidence>
<proteinExistence type="inferred from homology"/>
<evidence type="ECO:0000256" key="5">
    <source>
        <dbReference type="ARBA" id="ARBA00022737"/>
    </source>
</evidence>
<evidence type="ECO:0000256" key="1">
    <source>
        <dbReference type="ARBA" id="ARBA00004651"/>
    </source>
</evidence>
<feature type="transmembrane region" description="Helical" evidence="11">
    <location>
        <begin position="46"/>
        <end position="68"/>
    </location>
</feature>
<evidence type="ECO:0000259" key="13">
    <source>
        <dbReference type="PROSITE" id="PS51846"/>
    </source>
</evidence>
<organism evidence="14 15">
    <name type="scientific">Pontibacter qinzhouensis</name>
    <dbReference type="NCBI Taxonomy" id="2603253"/>
    <lineage>
        <taxon>Bacteria</taxon>
        <taxon>Pseudomonadati</taxon>
        <taxon>Bacteroidota</taxon>
        <taxon>Cytophagia</taxon>
        <taxon>Cytophagales</taxon>
        <taxon>Hymenobacteraceae</taxon>
        <taxon>Pontibacter</taxon>
    </lineage>
</organism>
<dbReference type="GO" id="GO:0050660">
    <property type="term" value="F:flavin adenine dinucleotide binding"/>
    <property type="evidence" value="ECO:0007669"/>
    <property type="project" value="InterPro"/>
</dbReference>
<evidence type="ECO:0000313" key="15">
    <source>
        <dbReference type="Proteomes" id="UP000321926"/>
    </source>
</evidence>
<keyword evidence="5" id="KW-0677">Repeat</keyword>
<dbReference type="InterPro" id="IPR005170">
    <property type="entry name" value="Transptr-assoc_dom"/>
</dbReference>
<evidence type="ECO:0000256" key="4">
    <source>
        <dbReference type="ARBA" id="ARBA00022692"/>
    </source>
</evidence>
<dbReference type="InterPro" id="IPR002550">
    <property type="entry name" value="CNNM"/>
</dbReference>
<feature type="transmembrane region" description="Helical" evidence="11">
    <location>
        <begin position="80"/>
        <end position="101"/>
    </location>
</feature>
<sequence length="417" mass="47213">MLLSALASGAEAAFFALSDAELEQYKNSHNKAEQKIYRLLQTPRKLLTTLLIINNGINVSIITLFAYVSWQVFGTRSLSAWAIICCMLLATFSIVFFAEVLPKIYANKRGASIARKLAPAISFLQEVSKPLSSTLMGISDYIEKHYLSKSYHQSLEELHHSLDMALINEETSPEERKLLRGIVNFGSITVGQIMRQRKDIVAFNMNATIPELLPLILKWGYSRVPVYAHSKDKIEGILYIKDLLPHINEGPEFKWQHLIRVPLLVSEQKHIAELLNDFKDKHVHMAIVVDEEGKTTGLLTLEDVVEEIVGEINDEFDDDEEIIYSQLDENTFIFDGKTSLHDFCKIAEIPFDSFNEVKSDASSVAGLMRSVFGRVPRVGETLSYGRFHFTIESADLKRVKRVKINVTSKKEVFQKAS</sequence>
<name>A0A5C8JHN6_9BACT</name>
<dbReference type="SMART" id="SM01091">
    <property type="entry name" value="CorC_HlyC"/>
    <property type="match status" value="1"/>
</dbReference>
<dbReference type="Proteomes" id="UP000321926">
    <property type="component" value="Unassembled WGS sequence"/>
</dbReference>
<evidence type="ECO:0000256" key="6">
    <source>
        <dbReference type="ARBA" id="ARBA00022989"/>
    </source>
</evidence>